<keyword evidence="2 4" id="KW-0547">Nucleotide-binding</keyword>
<dbReference type="RefSeq" id="WP_094262913.1">
    <property type="nucleotide sequence ID" value="NZ_NOWF01000001.1"/>
</dbReference>
<dbReference type="PANTHER" id="PTHR43585:SF2">
    <property type="entry name" value="ATP-GRASP ENZYME FSQD"/>
    <property type="match status" value="1"/>
</dbReference>
<feature type="domain" description="ATP-grasp" evidence="5">
    <location>
        <begin position="125"/>
        <end position="319"/>
    </location>
</feature>
<dbReference type="AlphaFoldDB" id="A0A235BBZ6"/>
<evidence type="ECO:0000256" key="2">
    <source>
        <dbReference type="ARBA" id="ARBA00022741"/>
    </source>
</evidence>
<dbReference type="EMBL" id="NOWF01000001">
    <property type="protein sequence ID" value="OYD09811.1"/>
    <property type="molecule type" value="Genomic_DNA"/>
</dbReference>
<dbReference type="OrthoDB" id="2210549at2"/>
<evidence type="ECO:0000259" key="5">
    <source>
        <dbReference type="PROSITE" id="PS50975"/>
    </source>
</evidence>
<dbReference type="Proteomes" id="UP000215459">
    <property type="component" value="Unassembled WGS sequence"/>
</dbReference>
<dbReference type="GO" id="GO:0016874">
    <property type="term" value="F:ligase activity"/>
    <property type="evidence" value="ECO:0007669"/>
    <property type="project" value="UniProtKB-KW"/>
</dbReference>
<sequence length="418" mass="48853">MRVKEKKAKGPTALIGWSLPIMEAADRLNMPFVVVGPPSCEDYAKKYDLPFVGWDFDRWNKEVPMAQRYQQSEELYNQLKEHKTELAVPLFEETVEWAGALNARFREDPRIFYHSLLFRHKARMKRRAQIGGLKVGVFEEGNNKDEVKEFFKRINDVHMKLKDDEFEPIHIKPFDRAGAAGHRLIRSENDIEEKLNDNNFPCLMESHLDGVEVSCEVFIHKGKIKFLNITEYVVFGYSMMAPPSPEIEKKRPQIREACQQLIDAFNIEYGVIHPEFFLAEDGRINFGEVAYRVAGGHIYELMQRTYDFNPFEGHLLCCDPNTTEEELDDFFPDETKPNGHAGSLLVYPRVKYIQGLNIPEELEEHPGFDRHNMFTPIERKTPDREGYGNHHGTVFFYHQDCEQVKQPLRDFVEHDFYV</sequence>
<evidence type="ECO:0000256" key="1">
    <source>
        <dbReference type="ARBA" id="ARBA00022598"/>
    </source>
</evidence>
<dbReference type="PROSITE" id="PS50975">
    <property type="entry name" value="ATP_GRASP"/>
    <property type="match status" value="1"/>
</dbReference>
<dbReference type="Pfam" id="PF13535">
    <property type="entry name" value="ATP-grasp_4"/>
    <property type="match status" value="1"/>
</dbReference>
<gene>
    <name evidence="6" type="ORF">CHM34_02125</name>
</gene>
<organism evidence="6 7">
    <name type="scientific">Paludifilum halophilum</name>
    <dbReference type="NCBI Taxonomy" id="1642702"/>
    <lineage>
        <taxon>Bacteria</taxon>
        <taxon>Bacillati</taxon>
        <taxon>Bacillota</taxon>
        <taxon>Bacilli</taxon>
        <taxon>Bacillales</taxon>
        <taxon>Thermoactinomycetaceae</taxon>
        <taxon>Paludifilum</taxon>
    </lineage>
</organism>
<keyword evidence="1 6" id="KW-0436">Ligase</keyword>
<dbReference type="InterPro" id="IPR011761">
    <property type="entry name" value="ATP-grasp"/>
</dbReference>
<proteinExistence type="predicted"/>
<dbReference type="PANTHER" id="PTHR43585">
    <property type="entry name" value="FUMIPYRROLE BIOSYNTHESIS PROTEIN C"/>
    <property type="match status" value="1"/>
</dbReference>
<reference evidence="6 7" key="1">
    <citation type="submission" date="2017-07" db="EMBL/GenBank/DDBJ databases">
        <title>The genome sequence of Paludifilum halophilum highlights mechanisms for microbial adaptation to high salt environemnts.</title>
        <authorList>
            <person name="Belbahri L."/>
        </authorList>
    </citation>
    <scope>NUCLEOTIDE SEQUENCE [LARGE SCALE GENOMIC DNA]</scope>
    <source>
        <strain evidence="6 7">DSM 102817</strain>
    </source>
</reference>
<evidence type="ECO:0000256" key="3">
    <source>
        <dbReference type="ARBA" id="ARBA00022840"/>
    </source>
</evidence>
<evidence type="ECO:0000313" key="7">
    <source>
        <dbReference type="Proteomes" id="UP000215459"/>
    </source>
</evidence>
<evidence type="ECO:0000313" key="6">
    <source>
        <dbReference type="EMBL" id="OYD09811.1"/>
    </source>
</evidence>
<comment type="caution">
    <text evidence="6">The sequence shown here is derived from an EMBL/GenBank/DDBJ whole genome shotgun (WGS) entry which is preliminary data.</text>
</comment>
<dbReference type="InterPro" id="IPR052032">
    <property type="entry name" value="ATP-dep_AA_Ligase"/>
</dbReference>
<keyword evidence="7" id="KW-1185">Reference proteome</keyword>
<dbReference type="SUPFAM" id="SSF56059">
    <property type="entry name" value="Glutathione synthetase ATP-binding domain-like"/>
    <property type="match status" value="1"/>
</dbReference>
<keyword evidence="3 4" id="KW-0067">ATP-binding</keyword>
<dbReference type="GO" id="GO:0005524">
    <property type="term" value="F:ATP binding"/>
    <property type="evidence" value="ECO:0007669"/>
    <property type="project" value="UniProtKB-UniRule"/>
</dbReference>
<dbReference type="Gene3D" id="3.30.470.20">
    <property type="entry name" value="ATP-grasp fold, B domain"/>
    <property type="match status" value="1"/>
</dbReference>
<accession>A0A235BBZ6</accession>
<protein>
    <submittedName>
        <fullName evidence="6">Carboxylate--amine ligase</fullName>
    </submittedName>
</protein>
<name>A0A235BBZ6_9BACL</name>
<evidence type="ECO:0000256" key="4">
    <source>
        <dbReference type="PROSITE-ProRule" id="PRU00409"/>
    </source>
</evidence>
<dbReference type="GO" id="GO:0046872">
    <property type="term" value="F:metal ion binding"/>
    <property type="evidence" value="ECO:0007669"/>
    <property type="project" value="InterPro"/>
</dbReference>